<comment type="caution">
    <text evidence="2">The sequence shown here is derived from an EMBL/GenBank/DDBJ whole genome shotgun (WGS) entry which is preliminary data.</text>
</comment>
<feature type="region of interest" description="Disordered" evidence="1">
    <location>
        <begin position="179"/>
        <end position="231"/>
    </location>
</feature>
<reference evidence="2" key="1">
    <citation type="journal article" date="2022" name="bioRxiv">
        <title>Sequencing and chromosome-scale assembly of the giantPleurodeles waltlgenome.</title>
        <authorList>
            <person name="Brown T."/>
            <person name="Elewa A."/>
            <person name="Iarovenko S."/>
            <person name="Subramanian E."/>
            <person name="Araus A.J."/>
            <person name="Petzold A."/>
            <person name="Susuki M."/>
            <person name="Suzuki K.-i.T."/>
            <person name="Hayashi T."/>
            <person name="Toyoda A."/>
            <person name="Oliveira C."/>
            <person name="Osipova E."/>
            <person name="Leigh N.D."/>
            <person name="Simon A."/>
            <person name="Yun M.H."/>
        </authorList>
    </citation>
    <scope>NUCLEOTIDE SEQUENCE</scope>
    <source>
        <strain evidence="2">20211129_DDA</strain>
        <tissue evidence="2">Liver</tissue>
    </source>
</reference>
<evidence type="ECO:0000313" key="2">
    <source>
        <dbReference type="EMBL" id="KAJ1126059.1"/>
    </source>
</evidence>
<dbReference type="Pfam" id="PF15226">
    <property type="entry name" value="HPIP"/>
    <property type="match status" value="1"/>
</dbReference>
<dbReference type="InterPro" id="IPR031630">
    <property type="entry name" value="CCDC117"/>
</dbReference>
<dbReference type="AlphaFoldDB" id="A0AAV7PE43"/>
<dbReference type="PANTHER" id="PTHR16246:SF2">
    <property type="entry name" value="HOST CELL FACTOR C1 REGULATOR 1"/>
    <property type="match status" value="1"/>
</dbReference>
<feature type="region of interest" description="Disordered" evidence="1">
    <location>
        <begin position="1"/>
        <end position="22"/>
    </location>
</feature>
<organism evidence="2 3">
    <name type="scientific">Pleurodeles waltl</name>
    <name type="common">Iberian ribbed newt</name>
    <dbReference type="NCBI Taxonomy" id="8319"/>
    <lineage>
        <taxon>Eukaryota</taxon>
        <taxon>Metazoa</taxon>
        <taxon>Chordata</taxon>
        <taxon>Craniata</taxon>
        <taxon>Vertebrata</taxon>
        <taxon>Euteleostomi</taxon>
        <taxon>Amphibia</taxon>
        <taxon>Batrachia</taxon>
        <taxon>Caudata</taxon>
        <taxon>Salamandroidea</taxon>
        <taxon>Salamandridae</taxon>
        <taxon>Pleurodelinae</taxon>
        <taxon>Pleurodeles</taxon>
    </lineage>
</organism>
<dbReference type="Pfam" id="PF15810">
    <property type="entry name" value="CCDC117"/>
    <property type="match status" value="1"/>
</dbReference>
<accession>A0AAV7PE43</accession>
<dbReference type="InterPro" id="IPR029195">
    <property type="entry name" value="HCFC1R1"/>
</dbReference>
<feature type="compositionally biased region" description="Basic and acidic residues" evidence="1">
    <location>
        <begin position="179"/>
        <end position="190"/>
    </location>
</feature>
<dbReference type="Proteomes" id="UP001066276">
    <property type="component" value="Chromosome 7"/>
</dbReference>
<dbReference type="PANTHER" id="PTHR16246">
    <property type="entry name" value="HOST CELL FACTOR C1 REGULATOR 1"/>
    <property type="match status" value="1"/>
</dbReference>
<keyword evidence="3" id="KW-1185">Reference proteome</keyword>
<sequence length="231" mass="25851">MVSFTGVPPCSNSPPDRTRPAAVTCKRRLEKGEEEPTSKHFLTEDMMADHFNCLSLENDHAYGTTGFPSRGHPDGKWHQWLSDYTRFQELEGRLQPDQPVSTVDEKAKEDTVLVEGEYTMGDTPVLTVSPELQESLRDAGAGSILPESVLRSMNHPCMELVLWKPPGNLIHEAIRSLTRQRDGSRDRDGCNGRTVPQVTSRSVYAHRFNTDSRGSSPRRGVLQDTDDAMEL</sequence>
<name>A0AAV7PE43_PLEWA</name>
<proteinExistence type="predicted"/>
<protein>
    <submittedName>
        <fullName evidence="2">Uncharacterized protein</fullName>
    </submittedName>
</protein>
<evidence type="ECO:0000313" key="3">
    <source>
        <dbReference type="Proteomes" id="UP001066276"/>
    </source>
</evidence>
<dbReference type="EMBL" id="JANPWB010000011">
    <property type="protein sequence ID" value="KAJ1126059.1"/>
    <property type="molecule type" value="Genomic_DNA"/>
</dbReference>
<gene>
    <name evidence="2" type="ORF">NDU88_004472</name>
</gene>
<evidence type="ECO:0000256" key="1">
    <source>
        <dbReference type="SAM" id="MobiDB-lite"/>
    </source>
</evidence>